<keyword evidence="2" id="KW-0539">Nucleus</keyword>
<evidence type="ECO:0000256" key="1">
    <source>
        <dbReference type="ARBA" id="ARBA00004123"/>
    </source>
</evidence>
<accession>A0A8J1UAV0</accession>
<keyword evidence="5" id="KW-1185">Reference proteome</keyword>
<dbReference type="OrthoDB" id="6429365at2759"/>
<comment type="subcellular location">
    <subcellularLocation>
        <location evidence="1">Nucleus</location>
    </subcellularLocation>
</comment>
<dbReference type="EMBL" id="CAIIXF020000004">
    <property type="protein sequence ID" value="CAH1780798.1"/>
    <property type="molecule type" value="Genomic_DNA"/>
</dbReference>
<dbReference type="GO" id="GO:0031298">
    <property type="term" value="C:replication fork protection complex"/>
    <property type="evidence" value="ECO:0007669"/>
    <property type="project" value="TreeGrafter"/>
</dbReference>
<dbReference type="Pfam" id="PF04821">
    <property type="entry name" value="TIMELESS"/>
    <property type="match status" value="1"/>
</dbReference>
<evidence type="ECO:0000313" key="4">
    <source>
        <dbReference type="EMBL" id="CAH1780798.1"/>
    </source>
</evidence>
<protein>
    <submittedName>
        <fullName evidence="4">Uncharacterized protein</fullName>
    </submittedName>
</protein>
<evidence type="ECO:0000313" key="5">
    <source>
        <dbReference type="Proteomes" id="UP000749559"/>
    </source>
</evidence>
<dbReference type="InterPro" id="IPR044998">
    <property type="entry name" value="Timeless"/>
</dbReference>
<reference evidence="4" key="1">
    <citation type="submission" date="2022-03" db="EMBL/GenBank/DDBJ databases">
        <authorList>
            <person name="Martin C."/>
        </authorList>
    </citation>
    <scope>NUCLEOTIDE SEQUENCE</scope>
</reference>
<proteinExistence type="predicted"/>
<gene>
    <name evidence="4" type="ORF">OFUS_LOCUS7441</name>
</gene>
<dbReference type="PANTHER" id="PTHR22940:SF5">
    <property type="entry name" value="PROTEIN TIMELESS"/>
    <property type="match status" value="1"/>
</dbReference>
<name>A0A8J1UAV0_OWEFU</name>
<dbReference type="GO" id="GO:0043111">
    <property type="term" value="P:replication fork arrest"/>
    <property type="evidence" value="ECO:0007669"/>
    <property type="project" value="TreeGrafter"/>
</dbReference>
<dbReference type="GO" id="GO:0006281">
    <property type="term" value="P:DNA repair"/>
    <property type="evidence" value="ECO:0007669"/>
    <property type="project" value="TreeGrafter"/>
</dbReference>
<evidence type="ECO:0000256" key="2">
    <source>
        <dbReference type="ARBA" id="ARBA00023242"/>
    </source>
</evidence>
<dbReference type="GO" id="GO:0003677">
    <property type="term" value="F:DNA binding"/>
    <property type="evidence" value="ECO:0007669"/>
    <property type="project" value="TreeGrafter"/>
</dbReference>
<dbReference type="InterPro" id="IPR006906">
    <property type="entry name" value="Timeless_N"/>
</dbReference>
<dbReference type="PANTHER" id="PTHR22940">
    <property type="entry name" value="TIMEOUT/TIMELESS-2"/>
    <property type="match status" value="1"/>
</dbReference>
<feature type="region of interest" description="Disordered" evidence="3">
    <location>
        <begin position="550"/>
        <end position="580"/>
    </location>
</feature>
<evidence type="ECO:0000256" key="3">
    <source>
        <dbReference type="SAM" id="MobiDB-lite"/>
    </source>
</evidence>
<comment type="caution">
    <text evidence="4">The sequence shown here is derived from an EMBL/GenBank/DDBJ whole genome shotgun (WGS) entry which is preliminary data.</text>
</comment>
<dbReference type="GO" id="GO:0000076">
    <property type="term" value="P:DNA replication checkpoint signaling"/>
    <property type="evidence" value="ECO:0007669"/>
    <property type="project" value="TreeGrafter"/>
</dbReference>
<feature type="compositionally biased region" description="Low complexity" evidence="3">
    <location>
        <begin position="564"/>
        <end position="575"/>
    </location>
</feature>
<dbReference type="AlphaFoldDB" id="A0A8J1UAV0"/>
<sequence>MDYFIMDVGGARRMCSDLGYMNDGEYMLADNSADVLEDIIEQLSGEAPACWTFRQQLGIEGIVHKDLVLAFQACATSQDVFALLVKLFVLLTEDTPRECENYPEIALLHTEVIDAFCSNKDMVEILVGELGTMLEENGEYDFDEERIRIVNDMFLLIRNILYETSPHQKTHLYLFALNLFENDLGAIISAYLKRSQLGCWSNNITQVLALLFPMQAEIHEKGLLEREKVSRMSRVTSSVYTTSQLKKSRNTIDVKSAKKLCDHIYTLRAEVLEMSESLLGKLEMYVKQLEDENASNYYLWLIGDLLKAIENSDKPHEQFRKFPFVKTMEVLLYMGTTELEILATKDQTERFEIARHRFPLIAGDLKIAMVTLLSFTKTELSDENADHLIQTIFKLSEQPDMGRFFVLAITQCMEGVLEVDPLKHLIMANHNLLLLIDLLRKSKLETGFDIKKHVEMFASRNIMAQYGRALEAFETNGFQLNECICTMMYHIAGDCDAIDFLLQPEILMTFMNIMDQEFWFSVEHNDMIECVMNQFLKRAENDPENLVNGMVGNLPMDSDDSETSDSSCSDEGSSDATMEDECEIDPNDLETIIELSNETDDISELVRETGKVLNIQSVKQISSKLYSLGLITGSDIDSLLPQVESRDANLENIMAELTKGCLGYGISFLKSELLEAVYVKLGGRKLSEENVLPASTVMSQCHGLWKDIPIIHYTEAESRLLDSAPYTKLLKTLGLKSPYHIYPRIPHDLSPWKTYELASLLGPIDEDQLKFNVEQLKLHAEGKLKLPAEEIVEKFTSLSVNEKNNSSRPNKKVTDLPSDMWLYYIQKNNLRQQEGATATQQSGMVG</sequence>
<dbReference type="Proteomes" id="UP000749559">
    <property type="component" value="Unassembled WGS sequence"/>
</dbReference>
<organism evidence="4 5">
    <name type="scientific">Owenia fusiformis</name>
    <name type="common">Polychaete worm</name>
    <dbReference type="NCBI Taxonomy" id="6347"/>
    <lineage>
        <taxon>Eukaryota</taxon>
        <taxon>Metazoa</taxon>
        <taxon>Spiralia</taxon>
        <taxon>Lophotrochozoa</taxon>
        <taxon>Annelida</taxon>
        <taxon>Polychaeta</taxon>
        <taxon>Sedentaria</taxon>
        <taxon>Canalipalpata</taxon>
        <taxon>Sabellida</taxon>
        <taxon>Oweniida</taxon>
        <taxon>Oweniidae</taxon>
        <taxon>Owenia</taxon>
    </lineage>
</organism>